<evidence type="ECO:0000259" key="5">
    <source>
        <dbReference type="Pfam" id="PF04542"/>
    </source>
</evidence>
<dbReference type="InterPro" id="IPR013249">
    <property type="entry name" value="RNA_pol_sigma70_r4_t2"/>
</dbReference>
<dbReference type="NCBIfam" id="TIGR02937">
    <property type="entry name" value="sigma70-ECF"/>
    <property type="match status" value="1"/>
</dbReference>
<dbReference type="SUPFAM" id="SSF88946">
    <property type="entry name" value="Sigma2 domain of RNA polymerase sigma factors"/>
    <property type="match status" value="1"/>
</dbReference>
<evidence type="ECO:0000313" key="8">
    <source>
        <dbReference type="Proteomes" id="UP001165366"/>
    </source>
</evidence>
<dbReference type="EMBL" id="JAKLWS010000011">
    <property type="protein sequence ID" value="MCG2588951.1"/>
    <property type="molecule type" value="Genomic_DNA"/>
</dbReference>
<dbReference type="PANTHER" id="PTHR43133:SF51">
    <property type="entry name" value="RNA POLYMERASE SIGMA FACTOR"/>
    <property type="match status" value="1"/>
</dbReference>
<dbReference type="InterPro" id="IPR039425">
    <property type="entry name" value="RNA_pol_sigma-70-like"/>
</dbReference>
<dbReference type="Proteomes" id="UP001165366">
    <property type="component" value="Unassembled WGS sequence"/>
</dbReference>
<dbReference type="InterPro" id="IPR014284">
    <property type="entry name" value="RNA_pol_sigma-70_dom"/>
</dbReference>
<evidence type="ECO:0000313" key="7">
    <source>
        <dbReference type="EMBL" id="MCG2588951.1"/>
    </source>
</evidence>
<dbReference type="InterPro" id="IPR036388">
    <property type="entry name" value="WH-like_DNA-bd_sf"/>
</dbReference>
<evidence type="ECO:0000256" key="1">
    <source>
        <dbReference type="ARBA" id="ARBA00010641"/>
    </source>
</evidence>
<reference evidence="7" key="1">
    <citation type="submission" date="2022-01" db="EMBL/GenBank/DDBJ databases">
        <authorList>
            <person name="Wang Y."/>
        </authorList>
    </citation>
    <scope>NUCLEOTIDE SEQUENCE</scope>
    <source>
        <strain evidence="7">WB101</strain>
    </source>
</reference>
<feature type="domain" description="RNA polymerase sigma-70 region 2" evidence="5">
    <location>
        <begin position="15"/>
        <end position="82"/>
    </location>
</feature>
<dbReference type="InterPro" id="IPR007627">
    <property type="entry name" value="RNA_pol_sigma70_r2"/>
</dbReference>
<evidence type="ECO:0000259" key="6">
    <source>
        <dbReference type="Pfam" id="PF08281"/>
    </source>
</evidence>
<accession>A0ABS9KDN4</accession>
<dbReference type="Pfam" id="PF04542">
    <property type="entry name" value="Sigma70_r2"/>
    <property type="match status" value="1"/>
</dbReference>
<evidence type="ECO:0000256" key="4">
    <source>
        <dbReference type="ARBA" id="ARBA00023163"/>
    </source>
</evidence>
<comment type="caution">
    <text evidence="7">The sequence shown here is derived from an EMBL/GenBank/DDBJ whole genome shotgun (WGS) entry which is preliminary data.</text>
</comment>
<dbReference type="Pfam" id="PF08281">
    <property type="entry name" value="Sigma70_r4_2"/>
    <property type="match status" value="1"/>
</dbReference>
<gene>
    <name evidence="7" type="ORF">L6773_10255</name>
</gene>
<protein>
    <submittedName>
        <fullName evidence="7">RNA polymerase sigma factor</fullName>
    </submittedName>
</protein>
<keyword evidence="2" id="KW-0805">Transcription regulation</keyword>
<keyword evidence="4" id="KW-0804">Transcription</keyword>
<proteinExistence type="inferred from homology"/>
<organism evidence="7 8">
    <name type="scientific">Rhodohalobacter sulfatireducens</name>
    <dbReference type="NCBI Taxonomy" id="2911366"/>
    <lineage>
        <taxon>Bacteria</taxon>
        <taxon>Pseudomonadati</taxon>
        <taxon>Balneolota</taxon>
        <taxon>Balneolia</taxon>
        <taxon>Balneolales</taxon>
        <taxon>Balneolaceae</taxon>
        <taxon>Rhodohalobacter</taxon>
    </lineage>
</organism>
<dbReference type="InterPro" id="IPR013325">
    <property type="entry name" value="RNA_pol_sigma_r2"/>
</dbReference>
<sequence>MAETTDQKTLNFDELYEEYGDRILNMVYRMTGEEEAARDLTQDIFMKVYENLEDFKYQSSAYTWIYRIATNHTLNYLKKRNRYKWLDLLERSVSEVIQSETPIFEFWGNDGFESPDMKLEKEEREVLVWKLIQKLPVKYRLPLVLQRYDEMGNKEIADVMDLSISAVDSRIYRAKKKLLDLMKPHLEDLRG</sequence>
<reference evidence="7" key="2">
    <citation type="submission" date="2024-05" db="EMBL/GenBank/DDBJ databases">
        <title>Rhodohalobacter halophilus gen. nov., sp. nov., a moderately halophilic member of the family Balneolaceae.</title>
        <authorList>
            <person name="Xia J."/>
        </authorList>
    </citation>
    <scope>NUCLEOTIDE SEQUENCE</scope>
    <source>
        <strain evidence="7">WB101</strain>
    </source>
</reference>
<dbReference type="PANTHER" id="PTHR43133">
    <property type="entry name" value="RNA POLYMERASE ECF-TYPE SIGMA FACTO"/>
    <property type="match status" value="1"/>
</dbReference>
<evidence type="ECO:0000256" key="2">
    <source>
        <dbReference type="ARBA" id="ARBA00023015"/>
    </source>
</evidence>
<evidence type="ECO:0000256" key="3">
    <source>
        <dbReference type="ARBA" id="ARBA00023082"/>
    </source>
</evidence>
<keyword evidence="3" id="KW-0731">Sigma factor</keyword>
<dbReference type="CDD" id="cd06171">
    <property type="entry name" value="Sigma70_r4"/>
    <property type="match status" value="1"/>
</dbReference>
<dbReference type="RefSeq" id="WP_237854054.1">
    <property type="nucleotide sequence ID" value="NZ_JAKLWS010000011.1"/>
</dbReference>
<dbReference type="Gene3D" id="1.10.1740.10">
    <property type="match status" value="1"/>
</dbReference>
<dbReference type="Gene3D" id="1.10.10.10">
    <property type="entry name" value="Winged helix-like DNA-binding domain superfamily/Winged helix DNA-binding domain"/>
    <property type="match status" value="1"/>
</dbReference>
<feature type="domain" description="RNA polymerase sigma factor 70 region 4 type 2" evidence="6">
    <location>
        <begin position="128"/>
        <end position="178"/>
    </location>
</feature>
<comment type="similarity">
    <text evidence="1">Belongs to the sigma-70 factor family. ECF subfamily.</text>
</comment>
<dbReference type="SUPFAM" id="SSF88659">
    <property type="entry name" value="Sigma3 and sigma4 domains of RNA polymerase sigma factors"/>
    <property type="match status" value="1"/>
</dbReference>
<name>A0ABS9KDN4_9BACT</name>
<keyword evidence="8" id="KW-1185">Reference proteome</keyword>
<dbReference type="InterPro" id="IPR013324">
    <property type="entry name" value="RNA_pol_sigma_r3/r4-like"/>
</dbReference>